<organism evidence="2 3">
    <name type="scientific">Blastocystis sp. subtype 1 (strain ATCC 50177 / NandII)</name>
    <dbReference type="NCBI Taxonomy" id="478820"/>
    <lineage>
        <taxon>Eukaryota</taxon>
        <taxon>Sar</taxon>
        <taxon>Stramenopiles</taxon>
        <taxon>Bigyra</taxon>
        <taxon>Opalozoa</taxon>
        <taxon>Opalinata</taxon>
        <taxon>Blastocystidae</taxon>
        <taxon>Blastocystis</taxon>
    </lineage>
</organism>
<dbReference type="EMBL" id="LXWW01000128">
    <property type="protein sequence ID" value="OAO15650.1"/>
    <property type="molecule type" value="Genomic_DNA"/>
</dbReference>
<dbReference type="AlphaFoldDB" id="A0A196SF11"/>
<evidence type="ECO:0000313" key="2">
    <source>
        <dbReference type="EMBL" id="OAO15650.1"/>
    </source>
</evidence>
<reference evidence="2 3" key="1">
    <citation type="submission" date="2016-05" db="EMBL/GenBank/DDBJ databases">
        <title>Nuclear genome of Blastocystis sp. subtype 1 NandII.</title>
        <authorList>
            <person name="Gentekaki E."/>
            <person name="Curtis B."/>
            <person name="Stairs C."/>
            <person name="Eme L."/>
            <person name="Herman E."/>
            <person name="Klimes V."/>
            <person name="Arias M.C."/>
            <person name="Elias M."/>
            <person name="Hilliou F."/>
            <person name="Klute M."/>
            <person name="Malik S.-B."/>
            <person name="Pightling A."/>
            <person name="Rachubinski R."/>
            <person name="Salas D."/>
            <person name="Schlacht A."/>
            <person name="Suga H."/>
            <person name="Archibald J."/>
            <person name="Ball S.G."/>
            <person name="Clark G."/>
            <person name="Dacks J."/>
            <person name="Van Der Giezen M."/>
            <person name="Tsaousis A."/>
            <person name="Roger A."/>
        </authorList>
    </citation>
    <scope>NUCLEOTIDE SEQUENCE [LARGE SCALE GENOMIC DNA]</scope>
    <source>
        <strain evidence="3">ATCC 50177 / NandII</strain>
    </source>
</reference>
<comment type="caution">
    <text evidence="2">The sequence shown here is derived from an EMBL/GenBank/DDBJ whole genome shotgun (WGS) entry which is preliminary data.</text>
</comment>
<feature type="compositionally biased region" description="Basic residues" evidence="1">
    <location>
        <begin position="418"/>
        <end position="436"/>
    </location>
</feature>
<evidence type="ECO:0000313" key="3">
    <source>
        <dbReference type="Proteomes" id="UP000078348"/>
    </source>
</evidence>
<keyword evidence="3" id="KW-1185">Reference proteome</keyword>
<accession>A0A196SF11</accession>
<protein>
    <submittedName>
        <fullName evidence="2">Uncharacterized protein</fullName>
    </submittedName>
</protein>
<evidence type="ECO:0000256" key="1">
    <source>
        <dbReference type="SAM" id="MobiDB-lite"/>
    </source>
</evidence>
<feature type="region of interest" description="Disordered" evidence="1">
    <location>
        <begin position="373"/>
        <end position="436"/>
    </location>
</feature>
<feature type="compositionally biased region" description="Basic residues" evidence="1">
    <location>
        <begin position="382"/>
        <end position="394"/>
    </location>
</feature>
<name>A0A196SF11_BLAHN</name>
<sequence length="436" mass="51391">MAYKTYRETYATFLFDVKNSAEELSTKMGIGGMDSLYAMIYENEAPKAEARKLKHKLYKPLQHAYSRSFFNTYLREALLQDGFHFSCASEEEIHNVSQWISVNGPKWREAEVVFGRPKSSLRRMYKQSFSVQRDYPYPMEVFCSCVVALLKYYPSLLFVIKGRETPTKHIRGDPFQKLPYEGLSRHSSYASMFYLLCHRYWPIEDYHSLFSFLLEHSRQVVLDSAPCAIALRFLSYPVNQLQMPFEYCLRLMFLFVYYIDELSPTITIREFLHFLQERIQPGEDVLELFEFSTIGLRTRALEFDGFVKGNPHKYVDRSEALDEEVFRINEAIIPSDEELRAMIDEANCGGCELIRAAQYSGILPGDMERSEELLESEEWKKRRERERKHRKREKKSTTQFLELSDSDIPPSEEEKEKKKPSKKKRKTIRHVRGMKV</sequence>
<gene>
    <name evidence="2" type="ORF">AV274_2635</name>
</gene>
<dbReference type="Proteomes" id="UP000078348">
    <property type="component" value="Unassembled WGS sequence"/>
</dbReference>
<proteinExistence type="predicted"/>